<reference evidence="6 7" key="1">
    <citation type="journal article" date="2016" name="Environ. Microbiol.">
        <title>Genomic resolution of a cold subsurface aquifer community provides metabolic insights for novel microbes adapted to high CO concentrations.</title>
        <authorList>
            <person name="Probst A.J."/>
            <person name="Castelle C.J."/>
            <person name="Singh A."/>
            <person name="Brown C.T."/>
            <person name="Anantharaman K."/>
            <person name="Sharon I."/>
            <person name="Hug L.A."/>
            <person name="Burstein D."/>
            <person name="Emerson J.B."/>
            <person name="Thomas B.C."/>
            <person name="Banfield J.F."/>
        </authorList>
    </citation>
    <scope>NUCLEOTIDE SEQUENCE [LARGE SCALE GENOMIC DNA]</scope>
    <source>
        <strain evidence="6">CG1_02_37_22</strain>
    </source>
</reference>
<dbReference type="InterPro" id="IPR020574">
    <property type="entry name" value="Ribosomal_uS9_CS"/>
</dbReference>
<dbReference type="PANTHER" id="PTHR21569">
    <property type="entry name" value="RIBOSOMAL PROTEIN S9"/>
    <property type="match status" value="1"/>
</dbReference>
<protein>
    <recommendedName>
        <fullName evidence="5">30S ribosomal protein S9</fullName>
    </recommendedName>
</protein>
<evidence type="ECO:0000313" key="6">
    <source>
        <dbReference type="EMBL" id="OIO15611.1"/>
    </source>
</evidence>
<evidence type="ECO:0000256" key="5">
    <source>
        <dbReference type="RuleBase" id="RU003816"/>
    </source>
</evidence>
<keyword evidence="3 4" id="KW-0687">Ribonucleoprotein</keyword>
<proteinExistence type="inferred from homology"/>
<dbReference type="Proteomes" id="UP000183120">
    <property type="component" value="Unassembled WGS sequence"/>
</dbReference>
<sequence>MKKSDSKLYSTYQAVGRRKEATARVKLYVLPDGSVTLKDKILKKGEMIVNLLPVEKYFSGDVCKKIYMQPFNSTDTLGRFAVSAIIKGGGTAGQLGAFVHGISRALEKVDKEKYRPILKKMGFLTRDSRVKERRKAGFAQKARAKKQSPKR</sequence>
<dbReference type="NCBIfam" id="NF001099">
    <property type="entry name" value="PRK00132.1"/>
    <property type="match status" value="1"/>
</dbReference>
<gene>
    <name evidence="6" type="ORF">AUJ73_00335</name>
</gene>
<dbReference type="Gene3D" id="3.30.230.10">
    <property type="match status" value="1"/>
</dbReference>
<evidence type="ECO:0000256" key="2">
    <source>
        <dbReference type="ARBA" id="ARBA00022980"/>
    </source>
</evidence>
<dbReference type="GO" id="GO:0003723">
    <property type="term" value="F:RNA binding"/>
    <property type="evidence" value="ECO:0007669"/>
    <property type="project" value="TreeGrafter"/>
</dbReference>
<name>A0A1J4TX77_9BACT</name>
<dbReference type="Pfam" id="PF00380">
    <property type="entry name" value="Ribosomal_S9"/>
    <property type="match status" value="1"/>
</dbReference>
<dbReference type="EMBL" id="MNUY01000005">
    <property type="protein sequence ID" value="OIO15611.1"/>
    <property type="molecule type" value="Genomic_DNA"/>
</dbReference>
<organism evidence="6 7">
    <name type="scientific">Candidatus Gottesmanbacteria bacterium CG1_02_37_22</name>
    <dbReference type="NCBI Taxonomy" id="1805209"/>
    <lineage>
        <taxon>Bacteria</taxon>
        <taxon>Candidatus Gottesmaniibacteriota</taxon>
    </lineage>
</organism>
<dbReference type="PANTHER" id="PTHR21569:SF1">
    <property type="entry name" value="SMALL RIBOSOMAL SUBUNIT PROTEIN US9M"/>
    <property type="match status" value="1"/>
</dbReference>
<dbReference type="InterPro" id="IPR023035">
    <property type="entry name" value="Ribosomal_uS9_bac/plastid"/>
</dbReference>
<dbReference type="PROSITE" id="PS00360">
    <property type="entry name" value="RIBOSOMAL_S9"/>
    <property type="match status" value="1"/>
</dbReference>
<keyword evidence="2 4" id="KW-0689">Ribosomal protein</keyword>
<evidence type="ECO:0000256" key="4">
    <source>
        <dbReference type="RuleBase" id="RU003815"/>
    </source>
</evidence>
<dbReference type="GO" id="GO:0003735">
    <property type="term" value="F:structural constituent of ribosome"/>
    <property type="evidence" value="ECO:0007669"/>
    <property type="project" value="InterPro"/>
</dbReference>
<evidence type="ECO:0000256" key="1">
    <source>
        <dbReference type="ARBA" id="ARBA00005251"/>
    </source>
</evidence>
<evidence type="ECO:0000256" key="3">
    <source>
        <dbReference type="ARBA" id="ARBA00023274"/>
    </source>
</evidence>
<dbReference type="GO" id="GO:0006412">
    <property type="term" value="P:translation"/>
    <property type="evidence" value="ECO:0007669"/>
    <property type="project" value="InterPro"/>
</dbReference>
<dbReference type="GO" id="GO:0022627">
    <property type="term" value="C:cytosolic small ribosomal subunit"/>
    <property type="evidence" value="ECO:0007669"/>
    <property type="project" value="TreeGrafter"/>
</dbReference>
<comment type="similarity">
    <text evidence="1 4">Belongs to the universal ribosomal protein uS9 family.</text>
</comment>
<accession>A0A1J4TX77</accession>
<dbReference type="AlphaFoldDB" id="A0A1J4TX77"/>
<dbReference type="SUPFAM" id="SSF54211">
    <property type="entry name" value="Ribosomal protein S5 domain 2-like"/>
    <property type="match status" value="1"/>
</dbReference>
<dbReference type="InterPro" id="IPR000754">
    <property type="entry name" value="Ribosomal_uS9"/>
</dbReference>
<comment type="caution">
    <text evidence="6">The sequence shown here is derived from an EMBL/GenBank/DDBJ whole genome shotgun (WGS) entry which is preliminary data.</text>
</comment>
<dbReference type="InterPro" id="IPR020568">
    <property type="entry name" value="Ribosomal_Su5_D2-typ_SF"/>
</dbReference>
<dbReference type="STRING" id="1805209.AUJ73_00335"/>
<evidence type="ECO:0000313" key="7">
    <source>
        <dbReference type="Proteomes" id="UP000183120"/>
    </source>
</evidence>
<dbReference type="InterPro" id="IPR014721">
    <property type="entry name" value="Ribsml_uS5_D2-typ_fold_subgr"/>
</dbReference>